<organism evidence="1 2">
    <name type="scientific">Gossypium darwinii</name>
    <name type="common">Darwin's cotton</name>
    <name type="synonym">Gossypium barbadense var. darwinii</name>
    <dbReference type="NCBI Taxonomy" id="34276"/>
    <lineage>
        <taxon>Eukaryota</taxon>
        <taxon>Viridiplantae</taxon>
        <taxon>Streptophyta</taxon>
        <taxon>Embryophyta</taxon>
        <taxon>Tracheophyta</taxon>
        <taxon>Spermatophyta</taxon>
        <taxon>Magnoliopsida</taxon>
        <taxon>eudicotyledons</taxon>
        <taxon>Gunneridae</taxon>
        <taxon>Pentapetalae</taxon>
        <taxon>rosids</taxon>
        <taxon>malvids</taxon>
        <taxon>Malvales</taxon>
        <taxon>Malvaceae</taxon>
        <taxon>Malvoideae</taxon>
        <taxon>Gossypium</taxon>
    </lineage>
</organism>
<evidence type="ECO:0000313" key="1">
    <source>
        <dbReference type="EMBL" id="TYH21413.1"/>
    </source>
</evidence>
<sequence length="54" mass="6072">MKAKIFEPRKPENEGISTLFGFSSDDGGNRRWCDPGVRVQVEQVEVWVVTDFGG</sequence>
<reference evidence="1 2" key="1">
    <citation type="submission" date="2019-06" db="EMBL/GenBank/DDBJ databases">
        <title>WGS assembly of Gossypium darwinii.</title>
        <authorList>
            <person name="Chen Z.J."/>
            <person name="Sreedasyam A."/>
            <person name="Ando A."/>
            <person name="Song Q."/>
            <person name="De L."/>
            <person name="Hulse-Kemp A."/>
            <person name="Ding M."/>
            <person name="Ye W."/>
            <person name="Kirkbride R."/>
            <person name="Jenkins J."/>
            <person name="Plott C."/>
            <person name="Lovell J."/>
            <person name="Lin Y.-M."/>
            <person name="Vaughn R."/>
            <person name="Liu B."/>
            <person name="Li W."/>
            <person name="Simpson S."/>
            <person name="Scheffler B."/>
            <person name="Saski C."/>
            <person name="Grover C."/>
            <person name="Hu G."/>
            <person name="Conover J."/>
            <person name="Carlson J."/>
            <person name="Shu S."/>
            <person name="Boston L."/>
            <person name="Williams M."/>
            <person name="Peterson D."/>
            <person name="Mcgee K."/>
            <person name="Jones D."/>
            <person name="Wendel J."/>
            <person name="Stelly D."/>
            <person name="Grimwood J."/>
            <person name="Schmutz J."/>
        </authorList>
    </citation>
    <scope>NUCLEOTIDE SEQUENCE [LARGE SCALE GENOMIC DNA]</scope>
    <source>
        <strain evidence="1">1808015.09</strain>
    </source>
</reference>
<keyword evidence="2" id="KW-1185">Reference proteome</keyword>
<gene>
    <name evidence="1" type="ORF">ES288_A04G042300v1</name>
</gene>
<dbReference type="EMBL" id="CM017691">
    <property type="protein sequence ID" value="TYH21413.1"/>
    <property type="molecule type" value="Genomic_DNA"/>
</dbReference>
<name>A0A5D2GTB3_GOSDA</name>
<evidence type="ECO:0000313" key="2">
    <source>
        <dbReference type="Proteomes" id="UP000323506"/>
    </source>
</evidence>
<dbReference type="Proteomes" id="UP000323506">
    <property type="component" value="Chromosome A04"/>
</dbReference>
<protein>
    <submittedName>
        <fullName evidence="1">Uncharacterized protein</fullName>
    </submittedName>
</protein>
<proteinExistence type="predicted"/>
<dbReference type="AlphaFoldDB" id="A0A5D2GTB3"/>
<accession>A0A5D2GTB3</accession>